<evidence type="ECO:0000256" key="1">
    <source>
        <dbReference type="SAM" id="MobiDB-lite"/>
    </source>
</evidence>
<organism evidence="2 3">
    <name type="scientific">Streptomonospora litoralis</name>
    <dbReference type="NCBI Taxonomy" id="2498135"/>
    <lineage>
        <taxon>Bacteria</taxon>
        <taxon>Bacillati</taxon>
        <taxon>Actinomycetota</taxon>
        <taxon>Actinomycetes</taxon>
        <taxon>Streptosporangiales</taxon>
        <taxon>Nocardiopsidaceae</taxon>
        <taxon>Streptomonospora</taxon>
    </lineage>
</organism>
<keyword evidence="3" id="KW-1185">Reference proteome</keyword>
<evidence type="ECO:0000313" key="2">
    <source>
        <dbReference type="EMBL" id="QBI56485.1"/>
    </source>
</evidence>
<feature type="region of interest" description="Disordered" evidence="1">
    <location>
        <begin position="28"/>
        <end position="64"/>
    </location>
</feature>
<reference evidence="2 3" key="1">
    <citation type="submission" date="2019-02" db="EMBL/GenBank/DDBJ databases">
        <authorList>
            <person name="Khodamoradi S."/>
            <person name="Hahnke R.L."/>
            <person name="Kaempfer P."/>
            <person name="Schumann P."/>
            <person name="Rohde M."/>
            <person name="Steinert M."/>
            <person name="Luzhetskyy A."/>
            <person name="Wink J."/>
            <person name="Ruckert C."/>
        </authorList>
    </citation>
    <scope>NUCLEOTIDE SEQUENCE [LARGE SCALE GENOMIC DNA]</scope>
    <source>
        <strain evidence="2 3">M2</strain>
    </source>
</reference>
<protein>
    <submittedName>
        <fullName evidence="2">Uncharacterized protein</fullName>
    </submittedName>
</protein>
<dbReference type="EMBL" id="CP036455">
    <property type="protein sequence ID" value="QBI56485.1"/>
    <property type="molecule type" value="Genomic_DNA"/>
</dbReference>
<evidence type="ECO:0000313" key="3">
    <source>
        <dbReference type="Proteomes" id="UP000292235"/>
    </source>
</evidence>
<dbReference type="AlphaFoldDB" id="A0A4P6Q6X4"/>
<feature type="region of interest" description="Disordered" evidence="1">
    <location>
        <begin position="235"/>
        <end position="254"/>
    </location>
</feature>
<dbReference type="KEGG" id="strr:EKD16_23695"/>
<feature type="compositionally biased region" description="Low complexity" evidence="1">
    <location>
        <begin position="238"/>
        <end position="254"/>
    </location>
</feature>
<accession>A0A4P6Q6X4</accession>
<name>A0A4P6Q6X4_9ACTN</name>
<feature type="region of interest" description="Disordered" evidence="1">
    <location>
        <begin position="95"/>
        <end position="156"/>
    </location>
</feature>
<gene>
    <name evidence="2" type="ORF">EKD16_23695</name>
</gene>
<dbReference type="Proteomes" id="UP000292235">
    <property type="component" value="Chromosome"/>
</dbReference>
<proteinExistence type="predicted"/>
<sequence length="254" mass="27063">MGVRALRLGSAVRPCWSAGRRVVLRKSGAEGGGWPGSAVIGSGARRWRQPTRRRGVRGAGRRSRARYVAGQRGDRARMTKSSRVLWESGHDRRGRLRHIGHSGRGDWGRRRVPTGPAQAGGRAAGRGRGLSRAPGVRRIGGRGGDDTSLVAPGRGRRALHPPVRWTFGGLCPFCGRPRRTRRPRDARKVDVGAVFAPFGAPRGPSPPRRGCGPAGKPGIHGKNTPCCFVSRNHGARTAPRGDAEAGAAARTCIS</sequence>
<feature type="compositionally biased region" description="Basic residues" evidence="1">
    <location>
        <begin position="45"/>
        <end position="64"/>
    </location>
</feature>